<organism evidence="1 2">
    <name type="scientific">Synechococcus phage S-N03</name>
    <dbReference type="NCBI Taxonomy" id="2718943"/>
    <lineage>
        <taxon>Viruses</taxon>
        <taxon>Duplodnaviria</taxon>
        <taxon>Heunggongvirae</taxon>
        <taxon>Uroviricota</taxon>
        <taxon>Caudoviricetes</taxon>
        <taxon>Pantevenvirales</taxon>
        <taxon>Kyanoviridae</taxon>
        <taxon>Huanghaivirus</taxon>
        <taxon>Huanghaivirus snothree</taxon>
    </lineage>
</organism>
<reference evidence="1 2" key="1">
    <citation type="submission" date="2020-03" db="EMBL/GenBank/DDBJ databases">
        <title>The Isolation and Genome Sequence of a Novel Cyanophage S-N03 from the Huanghai Sea, China.</title>
        <authorList>
            <person name="Jiang T."/>
        </authorList>
    </citation>
    <scope>NUCLEOTIDE SEQUENCE [LARGE SCALE GENOMIC DNA]</scope>
</reference>
<keyword evidence="2" id="KW-1185">Reference proteome</keyword>
<dbReference type="Proteomes" id="UP000502617">
    <property type="component" value="Segment"/>
</dbReference>
<protein>
    <submittedName>
        <fullName evidence="1">Uncharacterized protein</fullName>
    </submittedName>
</protein>
<dbReference type="KEGG" id="vg:77945404"/>
<proteinExistence type="predicted"/>
<evidence type="ECO:0000313" key="1">
    <source>
        <dbReference type="EMBL" id="QIN96870.1"/>
    </source>
</evidence>
<dbReference type="RefSeq" id="YP_010669250.1">
    <property type="nucleotide sequence ID" value="NC_070959.1"/>
</dbReference>
<dbReference type="EMBL" id="MT162466">
    <property type="protein sequence ID" value="QIN96870.1"/>
    <property type="molecule type" value="Genomic_DNA"/>
</dbReference>
<name>A0A6G8R653_9CAUD</name>
<dbReference type="GeneID" id="77945404"/>
<sequence>MWSLGLLTYSYFDDSKVDRAFVATTFTASAASFGMKRSSK</sequence>
<accession>A0A6G8R653</accession>
<evidence type="ECO:0000313" key="2">
    <source>
        <dbReference type="Proteomes" id="UP000502617"/>
    </source>
</evidence>